<comment type="function">
    <text evidence="13">Transfers mannose from GDP-mannose to dolichol monophosphate to form dolichol phosphate mannose (Dol-P-Man) which is the mannosyl donor in pathways leading to N-glycosylation, glycosyl phosphatidylinositol membrane anchoring, and O-mannosylation of proteins.</text>
</comment>
<dbReference type="GO" id="GO:0005789">
    <property type="term" value="C:endoplasmic reticulum membrane"/>
    <property type="evidence" value="ECO:0007669"/>
    <property type="project" value="TreeGrafter"/>
</dbReference>
<evidence type="ECO:0000256" key="12">
    <source>
        <dbReference type="ARBA" id="ARBA00023211"/>
    </source>
</evidence>
<evidence type="ECO:0000256" key="2">
    <source>
        <dbReference type="ARBA" id="ARBA00001936"/>
    </source>
</evidence>
<evidence type="ECO:0000256" key="3">
    <source>
        <dbReference type="ARBA" id="ARBA00001946"/>
    </source>
</evidence>
<comment type="cofactor">
    <cofactor evidence="1">
        <name>Ca(2+)</name>
        <dbReference type="ChEBI" id="CHEBI:29108"/>
    </cofactor>
</comment>
<comment type="pathway">
    <text evidence="5 13">Protein modification; protein glycosylation.</text>
</comment>
<dbReference type="CDD" id="cd06442">
    <property type="entry name" value="DPM1_like"/>
    <property type="match status" value="1"/>
</dbReference>
<dbReference type="InterPro" id="IPR001173">
    <property type="entry name" value="Glyco_trans_2-like"/>
</dbReference>
<dbReference type="Proteomes" id="UP000799438">
    <property type="component" value="Unassembled WGS sequence"/>
</dbReference>
<keyword evidence="16" id="KW-1185">Reference proteome</keyword>
<name>A0A6A6BH59_9PEZI</name>
<dbReference type="EC" id="2.4.1.83" evidence="13"/>
<keyword evidence="11" id="KW-0460">Magnesium</keyword>
<comment type="similarity">
    <text evidence="6 13">Belongs to the glycosyltransferase 2 family.</text>
</comment>
<evidence type="ECO:0000256" key="11">
    <source>
        <dbReference type="ARBA" id="ARBA00022842"/>
    </source>
</evidence>
<dbReference type="GO" id="GO:0004582">
    <property type="term" value="F:dolichyl-phosphate beta-D-mannosyltransferase activity"/>
    <property type="evidence" value="ECO:0007669"/>
    <property type="project" value="UniProtKB-UniRule"/>
</dbReference>
<sequence length="239" mass="26764">MAGDKYSVLLPTYNERRNLPIIVWLLNKTFTEHNLDWEVIIVDDGSPDGTQEVAKQLEKAYGSNHIQLRARAGKLGLGTAYVHGLQFAKGNYVIIMDADFSHHPKFIAEMVKVQKVRNYDIVTGTRYAGNGGVFGWDLKRKFVSRGANLFADTLLRPGVSDLTGSFRLYKKEVLAKVITSTESKGYTFQMEMMVRAKAMGFSVAEVPITFVDRLYGESKLGGDEIVEYAKGVLSLWLKV</sequence>
<dbReference type="OrthoDB" id="2603at2759"/>
<evidence type="ECO:0000256" key="13">
    <source>
        <dbReference type="RuleBase" id="RU365083"/>
    </source>
</evidence>
<dbReference type="RefSeq" id="XP_033397603.1">
    <property type="nucleotide sequence ID" value="XM_033536954.1"/>
</dbReference>
<reference evidence="15" key="1">
    <citation type="journal article" date="2020" name="Stud. Mycol.">
        <title>101 Dothideomycetes genomes: a test case for predicting lifestyles and emergence of pathogens.</title>
        <authorList>
            <person name="Haridas S."/>
            <person name="Albert R."/>
            <person name="Binder M."/>
            <person name="Bloem J."/>
            <person name="Labutti K."/>
            <person name="Salamov A."/>
            <person name="Andreopoulos B."/>
            <person name="Baker S."/>
            <person name="Barry K."/>
            <person name="Bills G."/>
            <person name="Bluhm B."/>
            <person name="Cannon C."/>
            <person name="Castanera R."/>
            <person name="Culley D."/>
            <person name="Daum C."/>
            <person name="Ezra D."/>
            <person name="Gonzalez J."/>
            <person name="Henrissat B."/>
            <person name="Kuo A."/>
            <person name="Liang C."/>
            <person name="Lipzen A."/>
            <person name="Lutzoni F."/>
            <person name="Magnuson J."/>
            <person name="Mondo S."/>
            <person name="Nolan M."/>
            <person name="Ohm R."/>
            <person name="Pangilinan J."/>
            <person name="Park H.-J."/>
            <person name="Ramirez L."/>
            <person name="Alfaro M."/>
            <person name="Sun H."/>
            <person name="Tritt A."/>
            <person name="Yoshinaga Y."/>
            <person name="Zwiers L.-H."/>
            <person name="Turgeon B."/>
            <person name="Goodwin S."/>
            <person name="Spatafora J."/>
            <person name="Crous P."/>
            <person name="Grigoriev I."/>
        </authorList>
    </citation>
    <scope>NUCLEOTIDE SEQUENCE</scope>
    <source>
        <strain evidence="15">CBS 121167</strain>
    </source>
</reference>
<gene>
    <name evidence="15" type="ORF">K452DRAFT_228323</name>
</gene>
<comment type="cofactor">
    <cofactor evidence="3">
        <name>Mg(2+)</name>
        <dbReference type="ChEBI" id="CHEBI:18420"/>
    </cofactor>
</comment>
<evidence type="ECO:0000313" key="15">
    <source>
        <dbReference type="EMBL" id="KAF2141891.1"/>
    </source>
</evidence>
<comment type="subunit">
    <text evidence="13">Component of the dolichol-phosphate mannose (DPM) synthase complex.</text>
</comment>
<keyword evidence="12" id="KW-0464">Manganese</keyword>
<evidence type="ECO:0000256" key="5">
    <source>
        <dbReference type="ARBA" id="ARBA00004922"/>
    </source>
</evidence>
<dbReference type="PANTHER" id="PTHR43398">
    <property type="entry name" value="DOLICHOL-PHOSPHATE MANNOSYLTRANSFERASE SUBUNIT 1"/>
    <property type="match status" value="1"/>
</dbReference>
<dbReference type="Gene3D" id="3.90.550.10">
    <property type="entry name" value="Spore Coat Polysaccharide Biosynthesis Protein SpsA, Chain A"/>
    <property type="match status" value="1"/>
</dbReference>
<evidence type="ECO:0000256" key="8">
    <source>
        <dbReference type="ARBA" id="ARBA00022679"/>
    </source>
</evidence>
<evidence type="ECO:0000256" key="10">
    <source>
        <dbReference type="ARBA" id="ARBA00022824"/>
    </source>
</evidence>
<dbReference type="InterPro" id="IPR029044">
    <property type="entry name" value="Nucleotide-diphossugar_trans"/>
</dbReference>
<evidence type="ECO:0000313" key="16">
    <source>
        <dbReference type="Proteomes" id="UP000799438"/>
    </source>
</evidence>
<dbReference type="GO" id="GO:0006720">
    <property type="term" value="P:isoprenoid metabolic process"/>
    <property type="evidence" value="ECO:0007669"/>
    <property type="project" value="UniProtKB-ARBA"/>
</dbReference>
<evidence type="ECO:0000256" key="7">
    <source>
        <dbReference type="ARBA" id="ARBA00022676"/>
    </source>
</evidence>
<protein>
    <recommendedName>
        <fullName evidence="13">Dolichol-phosphate mannosyltransferase subunit 1</fullName>
        <ecNumber evidence="13">2.4.1.83</ecNumber>
    </recommendedName>
</protein>
<dbReference type="PANTHER" id="PTHR43398:SF1">
    <property type="entry name" value="DOLICHOL-PHOSPHATE MANNOSYLTRANSFERASE SUBUNIT 1"/>
    <property type="match status" value="1"/>
</dbReference>
<proteinExistence type="inferred from homology"/>
<organism evidence="15 16">
    <name type="scientific">Aplosporella prunicola CBS 121167</name>
    <dbReference type="NCBI Taxonomy" id="1176127"/>
    <lineage>
        <taxon>Eukaryota</taxon>
        <taxon>Fungi</taxon>
        <taxon>Dikarya</taxon>
        <taxon>Ascomycota</taxon>
        <taxon>Pezizomycotina</taxon>
        <taxon>Dothideomycetes</taxon>
        <taxon>Dothideomycetes incertae sedis</taxon>
        <taxon>Botryosphaeriales</taxon>
        <taxon>Aplosporellaceae</taxon>
        <taxon>Aplosporella</taxon>
    </lineage>
</organism>
<dbReference type="GeneID" id="54294450"/>
<keyword evidence="10 13" id="KW-0256">Endoplasmic reticulum</keyword>
<dbReference type="UniPathway" id="UPA00378"/>
<evidence type="ECO:0000256" key="4">
    <source>
        <dbReference type="ARBA" id="ARBA00004240"/>
    </source>
</evidence>
<dbReference type="GO" id="GO:0006066">
    <property type="term" value="P:alcohol metabolic process"/>
    <property type="evidence" value="ECO:0007669"/>
    <property type="project" value="UniProtKB-ARBA"/>
</dbReference>
<comment type="cofactor">
    <cofactor evidence="2">
        <name>Mn(2+)</name>
        <dbReference type="ChEBI" id="CHEBI:29035"/>
    </cofactor>
</comment>
<dbReference type="AlphaFoldDB" id="A0A6A6BH59"/>
<evidence type="ECO:0000256" key="6">
    <source>
        <dbReference type="ARBA" id="ARBA00006739"/>
    </source>
</evidence>
<dbReference type="FunFam" id="3.90.550.10:FF:000036">
    <property type="entry name" value="Dolichol-phosphate mannosyltransferase subunit 1"/>
    <property type="match status" value="1"/>
</dbReference>
<dbReference type="GO" id="GO:0046872">
    <property type="term" value="F:metal ion binding"/>
    <property type="evidence" value="ECO:0007669"/>
    <property type="project" value="UniProtKB-KW"/>
</dbReference>
<accession>A0A6A6BH59</accession>
<comment type="catalytic activity">
    <reaction evidence="13">
        <text>a di-trans,poly-cis-dolichyl phosphate + GDP-alpha-D-mannose = a di-trans,poly-cis-dolichyl beta-D-mannosyl phosphate + GDP</text>
        <dbReference type="Rhea" id="RHEA:21184"/>
        <dbReference type="Rhea" id="RHEA-COMP:19498"/>
        <dbReference type="Rhea" id="RHEA-COMP:19501"/>
        <dbReference type="ChEBI" id="CHEBI:57527"/>
        <dbReference type="ChEBI" id="CHEBI:57683"/>
        <dbReference type="ChEBI" id="CHEBI:58189"/>
        <dbReference type="ChEBI" id="CHEBI:58211"/>
    </reaction>
</comment>
<dbReference type="SUPFAM" id="SSF53448">
    <property type="entry name" value="Nucleotide-diphospho-sugar transferases"/>
    <property type="match status" value="1"/>
</dbReference>
<keyword evidence="9" id="KW-0479">Metal-binding</keyword>
<dbReference type="InterPro" id="IPR039528">
    <property type="entry name" value="DPM1-like"/>
</dbReference>
<keyword evidence="7 13" id="KW-0328">Glycosyltransferase</keyword>
<dbReference type="EMBL" id="ML995486">
    <property type="protein sequence ID" value="KAF2141891.1"/>
    <property type="molecule type" value="Genomic_DNA"/>
</dbReference>
<dbReference type="GO" id="GO:0006488">
    <property type="term" value="P:dolichol-linked oligosaccharide biosynthetic process"/>
    <property type="evidence" value="ECO:0007669"/>
    <property type="project" value="TreeGrafter"/>
</dbReference>
<comment type="subcellular location">
    <subcellularLocation>
        <location evidence="4 13">Endoplasmic reticulum</location>
    </subcellularLocation>
</comment>
<evidence type="ECO:0000259" key="14">
    <source>
        <dbReference type="Pfam" id="PF00535"/>
    </source>
</evidence>
<evidence type="ECO:0000256" key="9">
    <source>
        <dbReference type="ARBA" id="ARBA00022723"/>
    </source>
</evidence>
<evidence type="ECO:0000256" key="1">
    <source>
        <dbReference type="ARBA" id="ARBA00001913"/>
    </source>
</evidence>
<dbReference type="GO" id="GO:0035269">
    <property type="term" value="P:protein O-linked glycosylation via mannose"/>
    <property type="evidence" value="ECO:0007669"/>
    <property type="project" value="TreeGrafter"/>
</dbReference>
<keyword evidence="8 13" id="KW-0808">Transferase</keyword>
<dbReference type="Pfam" id="PF00535">
    <property type="entry name" value="Glycos_transf_2"/>
    <property type="match status" value="1"/>
</dbReference>
<dbReference type="GO" id="GO:0006506">
    <property type="term" value="P:GPI anchor biosynthetic process"/>
    <property type="evidence" value="ECO:0007669"/>
    <property type="project" value="TreeGrafter"/>
</dbReference>
<feature type="domain" description="Glycosyltransferase 2-like" evidence="14">
    <location>
        <begin position="7"/>
        <end position="176"/>
    </location>
</feature>